<gene>
    <name evidence="1" type="ORF">QQ008_28110</name>
</gene>
<evidence type="ECO:0000313" key="1">
    <source>
        <dbReference type="EMBL" id="MDN5205281.1"/>
    </source>
</evidence>
<dbReference type="InterPro" id="IPR011990">
    <property type="entry name" value="TPR-like_helical_dom_sf"/>
</dbReference>
<dbReference type="Gene3D" id="1.25.40.10">
    <property type="entry name" value="Tetratricopeptide repeat domain"/>
    <property type="match status" value="1"/>
</dbReference>
<name>A0ABT8KWV6_9BACT</name>
<keyword evidence="2" id="KW-1185">Reference proteome</keyword>
<dbReference type="EMBL" id="JAUJEA010000016">
    <property type="protein sequence ID" value="MDN5205281.1"/>
    <property type="molecule type" value="Genomic_DNA"/>
</dbReference>
<proteinExistence type="predicted"/>
<evidence type="ECO:0000313" key="2">
    <source>
        <dbReference type="Proteomes" id="UP001172082"/>
    </source>
</evidence>
<dbReference type="Proteomes" id="UP001172082">
    <property type="component" value="Unassembled WGS sequence"/>
</dbReference>
<reference evidence="1" key="1">
    <citation type="submission" date="2023-06" db="EMBL/GenBank/DDBJ databases">
        <title>Genomic of Parafulvivirga corallium.</title>
        <authorList>
            <person name="Wang G."/>
        </authorList>
    </citation>
    <scope>NUCLEOTIDE SEQUENCE</scope>
    <source>
        <strain evidence="1">BMA10</strain>
    </source>
</reference>
<comment type="caution">
    <text evidence="1">The sequence shown here is derived from an EMBL/GenBank/DDBJ whole genome shotgun (WGS) entry which is preliminary data.</text>
</comment>
<accession>A0ABT8KWV6</accession>
<dbReference type="SUPFAM" id="SSF48452">
    <property type="entry name" value="TPR-like"/>
    <property type="match status" value="1"/>
</dbReference>
<sequence length="108" mass="12574">MKSSRLKQLLEFLKEDPNDAFTLYAIATEYKSTDPGKAKIYFDKLLGEHENYIGTYYHAAKLYAAMDLRDQAEEIFKKGIEKSLSQGNQHAHRELLSAYNEFLFEDEE</sequence>
<organism evidence="1 2">
    <name type="scientific">Splendidivirga corallicola</name>
    <dbReference type="NCBI Taxonomy" id="3051826"/>
    <lineage>
        <taxon>Bacteria</taxon>
        <taxon>Pseudomonadati</taxon>
        <taxon>Bacteroidota</taxon>
        <taxon>Cytophagia</taxon>
        <taxon>Cytophagales</taxon>
        <taxon>Splendidivirgaceae</taxon>
        <taxon>Splendidivirga</taxon>
    </lineage>
</organism>
<protein>
    <submittedName>
        <fullName evidence="1">Tetratricopeptide repeat protein</fullName>
    </submittedName>
</protein>